<feature type="transmembrane region" description="Helical" evidence="1">
    <location>
        <begin position="191"/>
        <end position="211"/>
    </location>
</feature>
<dbReference type="EMBL" id="CP011213">
    <property type="protein sequence ID" value="AKM82311.1"/>
    <property type="molecule type" value="Genomic_DNA"/>
</dbReference>
<dbReference type="Pfam" id="PF20990">
    <property type="entry name" value="DUF2207_C"/>
    <property type="match status" value="1"/>
</dbReference>
<sequence>MNNFALIKALLHGVDFYWKKFFVLSLFLVAIFGGYFFLKNSNVSQAATDFSDTPEFSLIQSKSINIEVLPNGKVLSDGKNISDTLKIFSDHDELRIILLDSPGVFIQDLTAKVKLPRSFQKNEVEQITYAVHGVGSYRNYIQDDRVLVYEASDITTSSTLTIVTKFPKDMIKPSLSKNIAYNISSVSAKSYLILAVILPLATLIVTLFMLLKRRKDQIISLNVDPNDKMPAEVSPAVVGVLIDGQIGSREIAATLISLAERKYIFIIKKTDGFTFGKRKSFDSPELEPFEKVLLSKIFTENYKSTKDDVEMRVGHHIFSRKMAQVFLGVYDEATNAGYFISNPASVHRRWRLTGIGLFFLSLLGFIQSAFYAPDPKFTLLFWVGSMAAASVIVKISGMMPARSSEGSRALKPWMAFRKYLKMKDDFPPNQLASSIYMKNLSLAIVFGVEDAWAKRFMKENFSKPDWYESEDPSPTLEAFIGGLYPLISFVGTLLANSHEPTVE</sequence>
<dbReference type="AlphaFoldDB" id="A0A0G4B2Z0"/>
<evidence type="ECO:0000259" key="2">
    <source>
        <dbReference type="Pfam" id="PF20990"/>
    </source>
</evidence>
<keyword evidence="1" id="KW-0812">Transmembrane</keyword>
<dbReference type="STRING" id="1618337.UT28_C0001G0506"/>
<evidence type="ECO:0000256" key="1">
    <source>
        <dbReference type="SAM" id="Phobius"/>
    </source>
</evidence>
<accession>A0A0G4B2Z0</accession>
<name>A0A0G4B2Z0_9BACT</name>
<gene>
    <name evidence="3" type="ORF">UT28_C0001G0506</name>
</gene>
<proteinExistence type="predicted"/>
<evidence type="ECO:0000313" key="3">
    <source>
        <dbReference type="EMBL" id="AKM82311.1"/>
    </source>
</evidence>
<feature type="transmembrane region" description="Helical" evidence="1">
    <location>
        <begin position="21"/>
        <end position="38"/>
    </location>
</feature>
<keyword evidence="1" id="KW-0472">Membrane</keyword>
<feature type="transmembrane region" description="Helical" evidence="1">
    <location>
        <begin position="352"/>
        <end position="373"/>
    </location>
</feature>
<dbReference type="InterPro" id="IPR048389">
    <property type="entry name" value="YciQ-like_C"/>
</dbReference>
<keyword evidence="1" id="KW-1133">Transmembrane helix</keyword>
<protein>
    <recommendedName>
        <fullName evidence="2">Predicted membrane protein YciQ-like C-terminal domain-containing protein</fullName>
    </recommendedName>
</protein>
<dbReference type="KEGG" id="bbgw:UT28_C0001G0506"/>
<feature type="domain" description="Predicted membrane protein YciQ-like C-terminal" evidence="2">
    <location>
        <begin position="229"/>
        <end position="456"/>
    </location>
</feature>
<feature type="transmembrane region" description="Helical" evidence="1">
    <location>
        <begin position="379"/>
        <end position="401"/>
    </location>
</feature>
<evidence type="ECO:0000313" key="4">
    <source>
        <dbReference type="Proteomes" id="UP000035648"/>
    </source>
</evidence>
<dbReference type="Proteomes" id="UP000035648">
    <property type="component" value="Chromosome"/>
</dbReference>
<organism evidence="3 4">
    <name type="scientific">Berkelbacteria bacterium GW2011_GWE1_39_12</name>
    <dbReference type="NCBI Taxonomy" id="1618337"/>
    <lineage>
        <taxon>Bacteria</taxon>
        <taxon>Candidatus Berkelbacteria</taxon>
    </lineage>
</organism>
<reference evidence="3 4" key="1">
    <citation type="journal article" date="2015" name="Nature">
        <title>rRNA introns, odd ribosomes, and small enigmatic genomes across a large radiation of phyla.</title>
        <authorList>
            <person name="Brown C.T."/>
            <person name="Hug L.A."/>
            <person name="Thomas B.C."/>
            <person name="Sharon I."/>
            <person name="Castelle C.J."/>
            <person name="Singh A."/>
            <person name="Wilkins M.J."/>
            <person name="Williams K.H."/>
            <person name="Banfield J.F."/>
        </authorList>
    </citation>
    <scope>NUCLEOTIDE SEQUENCE [LARGE SCALE GENOMIC DNA]</scope>
</reference>